<organism evidence="1 2">
    <name type="scientific">Burkholderia humptydooensis</name>
    <dbReference type="NCBI Taxonomy" id="430531"/>
    <lineage>
        <taxon>Bacteria</taxon>
        <taxon>Pseudomonadati</taxon>
        <taxon>Pseudomonadota</taxon>
        <taxon>Betaproteobacteria</taxon>
        <taxon>Burkholderiales</taxon>
        <taxon>Burkholderiaceae</taxon>
        <taxon>Burkholderia</taxon>
        <taxon>pseudomallei group</taxon>
    </lineage>
</organism>
<accession>A0A7T2U877</accession>
<dbReference type="EMBL" id="CP065687">
    <property type="protein sequence ID" value="QPS47422.1"/>
    <property type="molecule type" value="Genomic_DNA"/>
</dbReference>
<gene>
    <name evidence="1" type="ORF">I6G56_23625</name>
</gene>
<name>A0A7U4SVJ3_9BURK</name>
<dbReference type="RefSeq" id="WP_043282772.1">
    <property type="nucleotide sequence ID" value="NZ_CP013382.1"/>
</dbReference>
<dbReference type="AlphaFoldDB" id="A0A7U4SVJ3"/>
<proteinExistence type="predicted"/>
<dbReference type="Pfam" id="PF11354">
    <property type="entry name" value="DUF3156"/>
    <property type="match status" value="1"/>
</dbReference>
<dbReference type="InterPro" id="IPR021500">
    <property type="entry name" value="DUF3156"/>
</dbReference>
<evidence type="ECO:0000313" key="1">
    <source>
        <dbReference type="EMBL" id="QPS47422.1"/>
    </source>
</evidence>
<accession>A0A7U4SVJ3</accession>
<sequence length="211" mass="21917">MSGRSTAIGRVASMVASMAGWRRRFAPEAAPGYRRGATLARVAADLGAALAAADDGGAARMALDDGVELRATERVDRQFLLHTVSVQLERTLAGPDAHGLASIAASGWVRRGPAVAAVERNADARFGALVPALLAAPALGAPLAALDLTYCAIVARGPCWTLRIAPFGGSEVAGRMPSFRRYVRLADTQRDALRAAFAGFEAALARLPPGD</sequence>
<reference evidence="1 2" key="1">
    <citation type="submission" date="2020-12" db="EMBL/GenBank/DDBJ databases">
        <title>FDA dAtabase for Regulatory Grade micrObial Sequences (FDA-ARGOS): Supporting development and validation of Infectious Disease Dx tests.</title>
        <authorList>
            <person name="Nelson B."/>
            <person name="Plummer A."/>
            <person name="Tallon L."/>
            <person name="Sadzewicz L."/>
            <person name="Zhao X."/>
            <person name="Boylan J."/>
            <person name="Ott S."/>
            <person name="Bowen H."/>
            <person name="Vavikolanu K."/>
            <person name="Mehta A."/>
            <person name="Aluvathingal J."/>
            <person name="Nadendla S."/>
            <person name="Myers T."/>
            <person name="Yan Y."/>
            <person name="Sichtig H."/>
        </authorList>
    </citation>
    <scope>NUCLEOTIDE SEQUENCE [LARGE SCALE GENOMIC DNA]</scope>
    <source>
        <strain evidence="1 2">FDAARGOS_899</strain>
    </source>
</reference>
<dbReference type="Proteomes" id="UP000594943">
    <property type="component" value="Chromosome 2"/>
</dbReference>
<protein>
    <submittedName>
        <fullName evidence="1">DUF3156 family protein</fullName>
    </submittedName>
</protein>
<dbReference type="KEGG" id="bhg:I6G56_23625"/>
<evidence type="ECO:0000313" key="2">
    <source>
        <dbReference type="Proteomes" id="UP000594943"/>
    </source>
</evidence>